<dbReference type="OrthoDB" id="4772769at2"/>
<dbReference type="AlphaFoldDB" id="A0A3G8ZV16"/>
<organism evidence="1 2">
    <name type="scientific">Nakamurella antarctica</name>
    <dbReference type="NCBI Taxonomy" id="1902245"/>
    <lineage>
        <taxon>Bacteria</taxon>
        <taxon>Bacillati</taxon>
        <taxon>Actinomycetota</taxon>
        <taxon>Actinomycetes</taxon>
        <taxon>Nakamurellales</taxon>
        <taxon>Nakamurellaceae</taxon>
        <taxon>Nakamurella</taxon>
    </lineage>
</organism>
<dbReference type="RefSeq" id="WP_124798236.1">
    <property type="nucleotide sequence ID" value="NZ_CP034170.1"/>
</dbReference>
<dbReference type="Proteomes" id="UP000268084">
    <property type="component" value="Chromosome"/>
</dbReference>
<accession>A0A3G8ZV16</accession>
<proteinExistence type="predicted"/>
<protein>
    <submittedName>
        <fullName evidence="1">Uncharacterized protein</fullName>
    </submittedName>
</protein>
<dbReference type="KEGG" id="nak:EH165_04630"/>
<keyword evidence="2" id="KW-1185">Reference proteome</keyword>
<gene>
    <name evidence="1" type="ORF">EH165_04630</name>
</gene>
<evidence type="ECO:0000313" key="1">
    <source>
        <dbReference type="EMBL" id="AZI57551.1"/>
    </source>
</evidence>
<name>A0A3G8ZV16_9ACTN</name>
<evidence type="ECO:0000313" key="2">
    <source>
        <dbReference type="Proteomes" id="UP000268084"/>
    </source>
</evidence>
<reference evidence="1 2" key="1">
    <citation type="submission" date="2018-11" db="EMBL/GenBank/DDBJ databases">
        <authorList>
            <person name="Da X."/>
        </authorList>
    </citation>
    <scope>NUCLEOTIDE SEQUENCE [LARGE SCALE GENOMIC DNA]</scope>
    <source>
        <strain evidence="1 2">S14-144</strain>
    </source>
</reference>
<dbReference type="EMBL" id="CP034170">
    <property type="protein sequence ID" value="AZI57551.1"/>
    <property type="molecule type" value="Genomic_DNA"/>
</dbReference>
<dbReference type="InterPro" id="IPR053847">
    <property type="entry name" value="DUF6928"/>
</dbReference>
<reference evidence="1 2" key="2">
    <citation type="submission" date="2018-12" db="EMBL/GenBank/DDBJ databases">
        <title>Nakamurella antarcticus sp. nov., isolated from Antarctica South Shetland Islands soil.</title>
        <authorList>
            <person name="Peng F."/>
        </authorList>
    </citation>
    <scope>NUCLEOTIDE SEQUENCE [LARGE SCALE GENOMIC DNA]</scope>
    <source>
        <strain evidence="1 2">S14-144</strain>
    </source>
</reference>
<dbReference type="Pfam" id="PF21997">
    <property type="entry name" value="DUF6928"/>
    <property type="match status" value="1"/>
</dbReference>
<sequence>MGSKFEILAFSAQLPRLDLAYRPLGTEQVARSTAEQVFPGRIGAAKGTVSLIQACAGVPNTICAGTFGETSLIVGTDVTDLVDLPGSTAVVAGGRSTTRLMSSSIVDAVALEAWAAGGAVIRELLLTPAAGVVIDEGTQSHFEAPFWAGEYGSDCDLEAELPFKLSDFGAEALRTYFGFAIGGPPHSDDIPADQIMVYAFTLAPQQAGATLLGVADPTELASEDTTAHPRIGDRATAAETEPRAPGWWRRLLATFLGQR</sequence>